<dbReference type="GO" id="GO:0009279">
    <property type="term" value="C:cell outer membrane"/>
    <property type="evidence" value="ECO:0007669"/>
    <property type="project" value="UniProtKB-SubCell"/>
</dbReference>
<comment type="subcellular location">
    <subcellularLocation>
        <location evidence="1 10">Cell outer membrane</location>
        <topology evidence="1 10">Multi-pass membrane protein</topology>
    </subcellularLocation>
</comment>
<dbReference type="InterPro" id="IPR036942">
    <property type="entry name" value="Beta-barrel_TonB_sf"/>
</dbReference>
<evidence type="ECO:0000256" key="1">
    <source>
        <dbReference type="ARBA" id="ARBA00004571"/>
    </source>
</evidence>
<proteinExistence type="inferred from homology"/>
<dbReference type="CDD" id="cd01347">
    <property type="entry name" value="ligand_gated_channel"/>
    <property type="match status" value="1"/>
</dbReference>
<accession>A0A318VLJ8</accession>
<dbReference type="NCBIfam" id="TIGR01783">
    <property type="entry name" value="TonB-siderophor"/>
    <property type="match status" value="1"/>
</dbReference>
<evidence type="ECO:0000256" key="5">
    <source>
        <dbReference type="ARBA" id="ARBA00022692"/>
    </source>
</evidence>
<evidence type="ECO:0000256" key="8">
    <source>
        <dbReference type="ARBA" id="ARBA00023170"/>
    </source>
</evidence>
<dbReference type="InterPro" id="IPR037066">
    <property type="entry name" value="Plug_dom_sf"/>
</dbReference>
<dbReference type="Pfam" id="PF07715">
    <property type="entry name" value="Plug"/>
    <property type="match status" value="1"/>
</dbReference>
<evidence type="ECO:0000259" key="14">
    <source>
        <dbReference type="Pfam" id="PF00593"/>
    </source>
</evidence>
<evidence type="ECO:0000313" key="17">
    <source>
        <dbReference type="Proteomes" id="UP000247551"/>
    </source>
</evidence>
<feature type="signal peptide" evidence="13">
    <location>
        <begin position="1"/>
        <end position="24"/>
    </location>
</feature>
<comment type="similarity">
    <text evidence="2 10 11">Belongs to the TonB-dependent receptor family.</text>
</comment>
<dbReference type="GO" id="GO:0015344">
    <property type="term" value="F:siderophore uptake transmembrane transporter activity"/>
    <property type="evidence" value="ECO:0007669"/>
    <property type="project" value="TreeGrafter"/>
</dbReference>
<keyword evidence="8 16" id="KW-0675">Receptor</keyword>
<feature type="domain" description="TonB-dependent receptor-like beta-barrel" evidence="14">
    <location>
        <begin position="258"/>
        <end position="671"/>
    </location>
</feature>
<evidence type="ECO:0000256" key="9">
    <source>
        <dbReference type="ARBA" id="ARBA00023237"/>
    </source>
</evidence>
<organism evidence="16 17">
    <name type="scientific">Marinomonas alcarazii</name>
    <dbReference type="NCBI Taxonomy" id="491949"/>
    <lineage>
        <taxon>Bacteria</taxon>
        <taxon>Pseudomonadati</taxon>
        <taxon>Pseudomonadota</taxon>
        <taxon>Gammaproteobacteria</taxon>
        <taxon>Oceanospirillales</taxon>
        <taxon>Oceanospirillaceae</taxon>
        <taxon>Marinomonas</taxon>
    </lineage>
</organism>
<gene>
    <name evidence="16" type="ORF">DFP75_101607</name>
</gene>
<protein>
    <submittedName>
        <fullName evidence="16">Outer membrane receptor for ferric coprogen and ferric-rhodotorulic acid</fullName>
    </submittedName>
</protein>
<keyword evidence="6 11" id="KW-0798">TonB box</keyword>
<dbReference type="PANTHER" id="PTHR32552">
    <property type="entry name" value="FERRICHROME IRON RECEPTOR-RELATED"/>
    <property type="match status" value="1"/>
</dbReference>
<feature type="compositionally biased region" description="Polar residues" evidence="12">
    <location>
        <begin position="28"/>
        <end position="37"/>
    </location>
</feature>
<dbReference type="InterPro" id="IPR010105">
    <property type="entry name" value="TonB_sidphr_rcpt"/>
</dbReference>
<keyword evidence="7 10" id="KW-0472">Membrane</keyword>
<evidence type="ECO:0000256" key="6">
    <source>
        <dbReference type="ARBA" id="ARBA00023077"/>
    </source>
</evidence>
<reference evidence="16 17" key="1">
    <citation type="submission" date="2018-06" db="EMBL/GenBank/DDBJ databases">
        <title>Genomic Encyclopedia of Type Strains, Phase III (KMG-III): the genomes of soil and plant-associated and newly described type strains.</title>
        <authorList>
            <person name="Whitman W."/>
        </authorList>
    </citation>
    <scope>NUCLEOTIDE SEQUENCE [LARGE SCALE GENOMIC DNA]</scope>
    <source>
        <strain evidence="16 17">CECT 7730</strain>
    </source>
</reference>
<evidence type="ECO:0000256" key="12">
    <source>
        <dbReference type="SAM" id="MobiDB-lite"/>
    </source>
</evidence>
<dbReference type="InterPro" id="IPR012910">
    <property type="entry name" value="Plug_dom"/>
</dbReference>
<dbReference type="PROSITE" id="PS52016">
    <property type="entry name" value="TONB_DEPENDENT_REC_3"/>
    <property type="match status" value="1"/>
</dbReference>
<dbReference type="Pfam" id="PF00593">
    <property type="entry name" value="TonB_dep_Rec_b-barrel"/>
    <property type="match status" value="1"/>
</dbReference>
<dbReference type="InterPro" id="IPR000531">
    <property type="entry name" value="Beta-barrel_TonB"/>
</dbReference>
<dbReference type="Proteomes" id="UP000247551">
    <property type="component" value="Unassembled WGS sequence"/>
</dbReference>
<dbReference type="InterPro" id="IPR039426">
    <property type="entry name" value="TonB-dep_rcpt-like"/>
</dbReference>
<feature type="chain" id="PRO_5016305189" evidence="13">
    <location>
        <begin position="25"/>
        <end position="701"/>
    </location>
</feature>
<dbReference type="RefSeq" id="WP_110572086.1">
    <property type="nucleotide sequence ID" value="NZ_QKLW01000001.1"/>
</dbReference>
<dbReference type="EMBL" id="QKLW01000001">
    <property type="protein sequence ID" value="PYF84569.1"/>
    <property type="molecule type" value="Genomic_DNA"/>
</dbReference>
<evidence type="ECO:0000256" key="10">
    <source>
        <dbReference type="PROSITE-ProRule" id="PRU01360"/>
    </source>
</evidence>
<dbReference type="GO" id="GO:0038023">
    <property type="term" value="F:signaling receptor activity"/>
    <property type="evidence" value="ECO:0007669"/>
    <property type="project" value="InterPro"/>
</dbReference>
<dbReference type="Gene3D" id="2.40.170.20">
    <property type="entry name" value="TonB-dependent receptor, beta-barrel domain"/>
    <property type="match status" value="1"/>
</dbReference>
<evidence type="ECO:0000256" key="7">
    <source>
        <dbReference type="ARBA" id="ARBA00023136"/>
    </source>
</evidence>
<evidence type="ECO:0000256" key="13">
    <source>
        <dbReference type="SAM" id="SignalP"/>
    </source>
</evidence>
<evidence type="ECO:0000256" key="3">
    <source>
        <dbReference type="ARBA" id="ARBA00022448"/>
    </source>
</evidence>
<name>A0A318VLJ8_9GAMM</name>
<dbReference type="PANTHER" id="PTHR32552:SF74">
    <property type="entry name" value="HYDROXAMATE SIDEROPHORE RECEPTOR FHUE"/>
    <property type="match status" value="1"/>
</dbReference>
<keyword evidence="5 10" id="KW-0812">Transmembrane</keyword>
<dbReference type="GO" id="GO:0015891">
    <property type="term" value="P:siderophore transport"/>
    <property type="evidence" value="ECO:0007669"/>
    <property type="project" value="InterPro"/>
</dbReference>
<comment type="caution">
    <text evidence="16">The sequence shown here is derived from an EMBL/GenBank/DDBJ whole genome shotgun (WGS) entry which is preliminary data.</text>
</comment>
<dbReference type="Gene3D" id="2.170.130.10">
    <property type="entry name" value="TonB-dependent receptor, plug domain"/>
    <property type="match status" value="1"/>
</dbReference>
<evidence type="ECO:0000256" key="2">
    <source>
        <dbReference type="ARBA" id="ARBA00009810"/>
    </source>
</evidence>
<evidence type="ECO:0000313" key="16">
    <source>
        <dbReference type="EMBL" id="PYF84569.1"/>
    </source>
</evidence>
<evidence type="ECO:0000256" key="11">
    <source>
        <dbReference type="RuleBase" id="RU003357"/>
    </source>
</evidence>
<evidence type="ECO:0000256" key="4">
    <source>
        <dbReference type="ARBA" id="ARBA00022452"/>
    </source>
</evidence>
<dbReference type="AlphaFoldDB" id="A0A318VLJ8"/>
<keyword evidence="13" id="KW-0732">Signal</keyword>
<evidence type="ECO:0000259" key="15">
    <source>
        <dbReference type="Pfam" id="PF07715"/>
    </source>
</evidence>
<keyword evidence="9 10" id="KW-0998">Cell outer membrane</keyword>
<keyword evidence="4 10" id="KW-1134">Transmembrane beta strand</keyword>
<feature type="region of interest" description="Disordered" evidence="12">
    <location>
        <begin position="22"/>
        <end position="51"/>
    </location>
</feature>
<feature type="domain" description="TonB-dependent receptor plug" evidence="15">
    <location>
        <begin position="66"/>
        <end position="163"/>
    </location>
</feature>
<keyword evidence="3 10" id="KW-0813">Transport</keyword>
<dbReference type="SUPFAM" id="SSF56935">
    <property type="entry name" value="Porins"/>
    <property type="match status" value="1"/>
</dbReference>
<sequence>MKRQHQRIFALTVVAAAVSMTARAEGNPQETQTTTSNRSEETVLPMLPVYGEPEETKSATKLDLTVFETPQTVSVVSEDQMNDFDLKEVNSVLKYTPGVTVEKTETDRVYYTARGFDIVNFQQDGVGVPFAFGLNRGADNAAMYEKIEVVKGANGLITGLANPSATVNYVLKRPTDDPQASVSAAAGSWNQRRLEADVSGPLSGDKVKGRLVVTKQQGDSYLDRYEKDLSGIYGILEADFTDRTRASVGLSINDSNNDGVLYGALPLFYSNGSVTNYDRSTSTAPDWAYMDVRKTRTFFELQHDVTDNWQANIHYSHNVEDTEWELLYLAGSPDPETQQGLNGTASYYESKVKEDIVDLYVNGTFEGWGQEHEIVAGVNVSDVSLKGHSVYASSLRNTAVGGDWMKGIARPEFDTYNPSTDSTDIDKKQRSYYVSTRLKASDDLAFLLGARAIKLDQKGVNYSVRQETSETETVPYIGATYEAAVGTMLYASYSKVFNPQVWVDSDFKPLGAAKGVSREVGIKQELNDSGAILTLARFESELNNLGEYASYDSGTNTNIYRGIDIESEGYEVELSGEVSEGLNMSAGYTDLSIKDKDGKDTRTHIPTKQFKLAAAYQLSGIDGLRVGGGLNWQNDIYYNNTKVQGEYMLVDVFASYEPTDHLTLALNLNNITNEKYRESVQNGQSYYGPGRNVMASVTWRY</sequence>
<keyword evidence="17" id="KW-1185">Reference proteome</keyword>